<proteinExistence type="inferred from homology"/>
<dbReference type="EMBL" id="HBUF01592252">
    <property type="protein sequence ID" value="CAG6773735.1"/>
    <property type="molecule type" value="Transcribed_RNA"/>
</dbReference>
<evidence type="ECO:0000256" key="7">
    <source>
        <dbReference type="SAM" id="SignalP"/>
    </source>
</evidence>
<reference evidence="9" key="1">
    <citation type="submission" date="2021-05" db="EMBL/GenBank/DDBJ databases">
        <authorList>
            <person name="Alioto T."/>
            <person name="Alioto T."/>
            <person name="Gomez Garrido J."/>
        </authorList>
    </citation>
    <scope>NUCLEOTIDE SEQUENCE</scope>
</reference>
<evidence type="ECO:0000259" key="8">
    <source>
        <dbReference type="PROSITE" id="PS51910"/>
    </source>
</evidence>
<dbReference type="PANTHER" id="PTHR11177">
    <property type="entry name" value="CHITINASE"/>
    <property type="match status" value="1"/>
</dbReference>
<evidence type="ECO:0000256" key="4">
    <source>
        <dbReference type="ARBA" id="ARBA00022729"/>
    </source>
</evidence>
<dbReference type="GO" id="GO:0004568">
    <property type="term" value="F:chitinase activity"/>
    <property type="evidence" value="ECO:0007669"/>
    <property type="project" value="TreeGrafter"/>
</dbReference>
<dbReference type="EMBL" id="HBUF01592254">
    <property type="protein sequence ID" value="CAG6773739.1"/>
    <property type="molecule type" value="Transcribed_RNA"/>
</dbReference>
<dbReference type="InterPro" id="IPR029070">
    <property type="entry name" value="Chitinase_insertion_sf"/>
</dbReference>
<accession>A0A8D9AWG6</accession>
<feature type="domain" description="GH18" evidence="8">
    <location>
        <begin position="21"/>
        <end position="434"/>
    </location>
</feature>
<dbReference type="GO" id="GO:0006032">
    <property type="term" value="P:chitin catabolic process"/>
    <property type="evidence" value="ECO:0007669"/>
    <property type="project" value="TreeGrafter"/>
</dbReference>
<dbReference type="GO" id="GO:0008061">
    <property type="term" value="F:chitin binding"/>
    <property type="evidence" value="ECO:0007669"/>
    <property type="project" value="InterPro"/>
</dbReference>
<dbReference type="PROSITE" id="PS51910">
    <property type="entry name" value="GH18_2"/>
    <property type="match status" value="1"/>
</dbReference>
<dbReference type="InterPro" id="IPR011583">
    <property type="entry name" value="Chitinase_II/V-like_cat"/>
</dbReference>
<dbReference type="SUPFAM" id="SSF51445">
    <property type="entry name" value="(Trans)glycosidases"/>
    <property type="match status" value="1"/>
</dbReference>
<dbReference type="SMART" id="SM00636">
    <property type="entry name" value="Glyco_18"/>
    <property type="match status" value="1"/>
</dbReference>
<keyword evidence="3" id="KW-0964">Secreted</keyword>
<keyword evidence="6" id="KW-0325">Glycoprotein</keyword>
<comment type="subcellular location">
    <subcellularLocation>
        <location evidence="1">Secreted</location>
    </subcellularLocation>
</comment>
<feature type="signal peptide" evidence="7">
    <location>
        <begin position="1"/>
        <end position="19"/>
    </location>
</feature>
<dbReference type="InterPro" id="IPR001223">
    <property type="entry name" value="Glyco_hydro18_cat"/>
</dbReference>
<dbReference type="Pfam" id="PF00704">
    <property type="entry name" value="Glyco_hydro_18"/>
    <property type="match status" value="1"/>
</dbReference>
<dbReference type="SUPFAM" id="SSF54556">
    <property type="entry name" value="Chitinase insertion domain"/>
    <property type="match status" value="1"/>
</dbReference>
<sequence>MRTLSVFIFVAFATLYCEGAPKTVCYYNHKAFKRDGTAKVGPEELKPALSMCTHLVYGFAGISDSGDYHIKSLDKELDTDKNKGHELFKQVTALKTSYPDLNFILGVGGFEDQKDKEKYLKVLDDAKDRQKFIESTVQLLKQYGFNGVDLAWEFPVNKEKKESTLGSLWSGIKHTIAGPKDENPNLRKDHFTLLIREMKAALRPDKYQLGLSVLPHVNYTEYFDMPSITQHVDMITLHAYNFRTPERNFEEADYSAPLHFANGRQEQQNVNYMVKWFIEKGAELNKLILAIPTFGRTWVLNKDSPRTGLPPLKVEGPGEKGTIVQEEGFLSYGEICSQLASLTDANASPTTLRKVPDPQKRMGVYAFRLPNKQLKQEYGIWVSFEDPETVGVKAAYAKQNNLAGVAIVDLSMDDFKGNCGEKYVLVKSAKHHLK</sequence>
<name>A0A8D9AWG6_9HEMI</name>
<keyword evidence="4 7" id="KW-0732">Signal</keyword>
<dbReference type="GO" id="GO:0005975">
    <property type="term" value="P:carbohydrate metabolic process"/>
    <property type="evidence" value="ECO:0007669"/>
    <property type="project" value="InterPro"/>
</dbReference>
<evidence type="ECO:0000256" key="5">
    <source>
        <dbReference type="ARBA" id="ARBA00023157"/>
    </source>
</evidence>
<organism evidence="9">
    <name type="scientific">Cacopsylla melanoneura</name>
    <dbReference type="NCBI Taxonomy" id="428564"/>
    <lineage>
        <taxon>Eukaryota</taxon>
        <taxon>Metazoa</taxon>
        <taxon>Ecdysozoa</taxon>
        <taxon>Arthropoda</taxon>
        <taxon>Hexapoda</taxon>
        <taxon>Insecta</taxon>
        <taxon>Pterygota</taxon>
        <taxon>Neoptera</taxon>
        <taxon>Paraneoptera</taxon>
        <taxon>Hemiptera</taxon>
        <taxon>Sternorrhyncha</taxon>
        <taxon>Psylloidea</taxon>
        <taxon>Psyllidae</taxon>
        <taxon>Psyllinae</taxon>
        <taxon>Cacopsylla</taxon>
    </lineage>
</organism>
<dbReference type="FunFam" id="3.20.20.80:FF:000071">
    <property type="entry name" value="Imaginal disc growth factor"/>
    <property type="match status" value="1"/>
</dbReference>
<keyword evidence="5" id="KW-1015">Disulfide bond</keyword>
<dbReference type="GO" id="GO:0005576">
    <property type="term" value="C:extracellular region"/>
    <property type="evidence" value="ECO:0007669"/>
    <property type="project" value="UniProtKB-SubCell"/>
</dbReference>
<dbReference type="Gene3D" id="3.10.50.10">
    <property type="match status" value="1"/>
</dbReference>
<evidence type="ECO:0000256" key="2">
    <source>
        <dbReference type="ARBA" id="ARBA00006606"/>
    </source>
</evidence>
<evidence type="ECO:0000313" key="9">
    <source>
        <dbReference type="EMBL" id="CAG6773735.1"/>
    </source>
</evidence>
<evidence type="ECO:0000256" key="3">
    <source>
        <dbReference type="ARBA" id="ARBA00022525"/>
    </source>
</evidence>
<evidence type="ECO:0000256" key="6">
    <source>
        <dbReference type="ARBA" id="ARBA00023180"/>
    </source>
</evidence>
<dbReference type="AlphaFoldDB" id="A0A8D9AWG6"/>
<protein>
    <submittedName>
        <fullName evidence="9">Chitinase-like protein EN03</fullName>
    </submittedName>
</protein>
<dbReference type="PANTHER" id="PTHR11177:SF235">
    <property type="entry name" value="CHITINASE-LIKE PROTEIN IDGF1-RELATED"/>
    <property type="match status" value="1"/>
</dbReference>
<evidence type="ECO:0000256" key="1">
    <source>
        <dbReference type="ARBA" id="ARBA00004613"/>
    </source>
</evidence>
<feature type="chain" id="PRO_5033672415" evidence="7">
    <location>
        <begin position="20"/>
        <end position="434"/>
    </location>
</feature>
<dbReference type="Gene3D" id="3.20.20.80">
    <property type="entry name" value="Glycosidases"/>
    <property type="match status" value="1"/>
</dbReference>
<comment type="similarity">
    <text evidence="2">Belongs to the glycosyl hydrolase 18 family. IDGF subfamily.</text>
</comment>
<dbReference type="InterPro" id="IPR017853">
    <property type="entry name" value="GH"/>
</dbReference>
<dbReference type="InterPro" id="IPR050314">
    <property type="entry name" value="Glycosyl_Hydrlase_18"/>
</dbReference>